<dbReference type="InterPro" id="IPR029033">
    <property type="entry name" value="His_PPase_superfam"/>
</dbReference>
<protein>
    <submittedName>
        <fullName evidence="4">2-phosphoxylose phosphatase 1</fullName>
    </submittedName>
</protein>
<evidence type="ECO:0000256" key="1">
    <source>
        <dbReference type="ARBA" id="ARBA00005375"/>
    </source>
</evidence>
<comment type="similarity">
    <text evidence="1">Belongs to the histidine acid phosphatase family.</text>
</comment>
<dbReference type="PANTHER" id="PTHR11567:SF187">
    <property type="entry name" value="2,3-BISPHOSPHOGLYCERATE 3-PHOSPHATASE"/>
    <property type="match status" value="1"/>
</dbReference>
<keyword evidence="2" id="KW-0732">Signal</keyword>
<dbReference type="Gene3D" id="3.40.50.1240">
    <property type="entry name" value="Phosphoglycerate mutase-like"/>
    <property type="match status" value="1"/>
</dbReference>
<evidence type="ECO:0000313" key="3">
    <source>
        <dbReference type="Proteomes" id="UP000492821"/>
    </source>
</evidence>
<dbReference type="CDD" id="cd07061">
    <property type="entry name" value="HP_HAP_like"/>
    <property type="match status" value="1"/>
</dbReference>
<reference evidence="4" key="2">
    <citation type="submission" date="2020-10" db="UniProtKB">
        <authorList>
            <consortium name="WormBaseParasite"/>
        </authorList>
    </citation>
    <scope>IDENTIFICATION</scope>
</reference>
<dbReference type="Proteomes" id="UP000492821">
    <property type="component" value="Unassembled WGS sequence"/>
</dbReference>
<accession>A0A7E4VBJ8</accession>
<dbReference type="InterPro" id="IPR000560">
    <property type="entry name" value="His_Pase_clade-2"/>
</dbReference>
<dbReference type="WBParaSite" id="Pan_g18441.t2">
    <property type="protein sequence ID" value="Pan_g18441.t2"/>
    <property type="gene ID" value="Pan_g18441"/>
</dbReference>
<evidence type="ECO:0000313" key="4">
    <source>
        <dbReference type="WBParaSite" id="Pan_g18441.t2"/>
    </source>
</evidence>
<dbReference type="InterPro" id="IPR050645">
    <property type="entry name" value="Histidine_acid_phosphatase"/>
</dbReference>
<evidence type="ECO:0000256" key="2">
    <source>
        <dbReference type="SAM" id="SignalP"/>
    </source>
</evidence>
<proteinExistence type="inferred from homology"/>
<name>A0A7E4VBJ8_PANRE</name>
<dbReference type="AlphaFoldDB" id="A0A7E4VBJ8"/>
<dbReference type="PANTHER" id="PTHR11567">
    <property type="entry name" value="ACID PHOSPHATASE-RELATED"/>
    <property type="match status" value="1"/>
</dbReference>
<keyword evidence="3" id="KW-1185">Reference proteome</keyword>
<reference evidence="3" key="1">
    <citation type="journal article" date="2013" name="Genetics">
        <title>The draft genome and transcriptome of Panagrellus redivivus are shaped by the harsh demands of a free-living lifestyle.</title>
        <authorList>
            <person name="Srinivasan J."/>
            <person name="Dillman A.R."/>
            <person name="Macchietto M.G."/>
            <person name="Heikkinen L."/>
            <person name="Lakso M."/>
            <person name="Fracchia K.M."/>
            <person name="Antoshechkin I."/>
            <person name="Mortazavi A."/>
            <person name="Wong G."/>
            <person name="Sternberg P.W."/>
        </authorList>
    </citation>
    <scope>NUCLEOTIDE SEQUENCE [LARGE SCALE GENOMIC DNA]</scope>
    <source>
        <strain evidence="3">MT8872</strain>
    </source>
</reference>
<feature type="chain" id="PRO_5028821084" evidence="2">
    <location>
        <begin position="23"/>
        <end position="458"/>
    </location>
</feature>
<dbReference type="Pfam" id="PF00328">
    <property type="entry name" value="His_Phos_2"/>
    <property type="match status" value="1"/>
</dbReference>
<dbReference type="GO" id="GO:0016791">
    <property type="term" value="F:phosphatase activity"/>
    <property type="evidence" value="ECO:0007669"/>
    <property type="project" value="UniProtKB-ARBA"/>
</dbReference>
<feature type="signal peptide" evidence="2">
    <location>
        <begin position="1"/>
        <end position="22"/>
    </location>
</feature>
<sequence>MKRNRILLVVALVLIYWWFFTGNDDSSLNKAYAPAIFIYFCQYLEELVIGNEAKVPKADYKLKGLAIAFRHGERSPLIENGVLPDCTAYHDVDRRSFSDYESLTEQVEFTQFLQVDPYFKKVELAPQRSKCSIGNLTAEGALQLVKLGDFLRTQYVESGVLDASTVVDFQVSPYRRTFQSAVAFASSFFFPLRQLYPEIILQAAKTTYFCNEDNCTCPQIEGLRKVFHQDFQERSAIYIRRYPDLSTELQAFAKASKMAPFKHPLEFIDVVLGQYACRRQPLPCFEGKCISTEGIAEASEAVSSLVREVFSLSKPLRTLYAVESYPILNSVANTIAEIRKDRTSKRVNIFSGHDITLMPLEFTLGLNITAFPPPYASRLVFEVYEKTDQTTSDVDWLFLRVLYNGVDHTTNLSFCKTFVDGLCPANAFEKFARSEMLPTFSGEASVSAICEREKRSNI</sequence>
<organism evidence="3 4">
    <name type="scientific">Panagrellus redivivus</name>
    <name type="common">Microworm</name>
    <dbReference type="NCBI Taxonomy" id="6233"/>
    <lineage>
        <taxon>Eukaryota</taxon>
        <taxon>Metazoa</taxon>
        <taxon>Ecdysozoa</taxon>
        <taxon>Nematoda</taxon>
        <taxon>Chromadorea</taxon>
        <taxon>Rhabditida</taxon>
        <taxon>Tylenchina</taxon>
        <taxon>Panagrolaimomorpha</taxon>
        <taxon>Panagrolaimoidea</taxon>
        <taxon>Panagrolaimidae</taxon>
        <taxon>Panagrellus</taxon>
    </lineage>
</organism>
<dbReference type="SUPFAM" id="SSF53254">
    <property type="entry name" value="Phosphoglycerate mutase-like"/>
    <property type="match status" value="1"/>
</dbReference>